<gene>
    <name evidence="1" type="ORF">PR048_028184</name>
</gene>
<name>A0ABQ9GIJ8_9NEOP</name>
<reference evidence="1 2" key="1">
    <citation type="submission" date="2023-02" db="EMBL/GenBank/DDBJ databases">
        <title>LHISI_Scaffold_Assembly.</title>
        <authorList>
            <person name="Stuart O.P."/>
            <person name="Cleave R."/>
            <person name="Magrath M.J.L."/>
            <person name="Mikheyev A.S."/>
        </authorList>
    </citation>
    <scope>NUCLEOTIDE SEQUENCE [LARGE SCALE GENOMIC DNA]</scope>
    <source>
        <strain evidence="1">Daus_M_001</strain>
        <tissue evidence="1">Leg muscle</tissue>
    </source>
</reference>
<evidence type="ECO:0000313" key="1">
    <source>
        <dbReference type="EMBL" id="KAJ8871844.1"/>
    </source>
</evidence>
<protein>
    <submittedName>
        <fullName evidence="1">Uncharacterized protein</fullName>
    </submittedName>
</protein>
<keyword evidence="2" id="KW-1185">Reference proteome</keyword>
<accession>A0ABQ9GIJ8</accession>
<comment type="caution">
    <text evidence="1">The sequence shown here is derived from an EMBL/GenBank/DDBJ whole genome shotgun (WGS) entry which is preliminary data.</text>
</comment>
<dbReference type="EMBL" id="JARBHB010000012">
    <property type="protein sequence ID" value="KAJ8871844.1"/>
    <property type="molecule type" value="Genomic_DNA"/>
</dbReference>
<evidence type="ECO:0000313" key="2">
    <source>
        <dbReference type="Proteomes" id="UP001159363"/>
    </source>
</evidence>
<dbReference type="Proteomes" id="UP001159363">
    <property type="component" value="Chromosome 11"/>
</dbReference>
<sequence length="484" mass="53412">MNTGYMFTINKHYTSSNDNSSFSSLIQGLSSSPAVLYNDLDPCDWGWKLIGNTLQPVATTLPPAPTKLLHLVSCRCKTSCISCEYKRANLLCSAMCSQCEGRSCQNTPEFAIEHDDNDDYRNVSTAGRLFITAPAAGGRERSCRLPPPGNTAGRADRPVWAHLRDRELRWARVGPVSLSLSRGSERHDPAIVTREVTATARTRHPSWRRHRLQTPETNKTLAEVRFICSLDWQERTFPTTLQVESGLDGSIIATKTFERKLAEHREINNASAHGQSVAGCIPVARSALLMTRRWVSVPKAMGGTDSTAFNFQAEETEEPRKNNPLFETTSATFSNTKIRSDPTGSRTRVALVGVYVRDKGMKGGARAGSPPAFSTCLTVGLTIGGVTMEFSHGRRIFSEDSQATKGRVIYPSQRSCKTEGSSKLLLDVARPQTVKRRRDLLILVAAGPLLMNRAWTRARTVTYPASFPQHSNSLATRQPVIVCR</sequence>
<proteinExistence type="predicted"/>
<organism evidence="1 2">
    <name type="scientific">Dryococelus australis</name>
    <dbReference type="NCBI Taxonomy" id="614101"/>
    <lineage>
        <taxon>Eukaryota</taxon>
        <taxon>Metazoa</taxon>
        <taxon>Ecdysozoa</taxon>
        <taxon>Arthropoda</taxon>
        <taxon>Hexapoda</taxon>
        <taxon>Insecta</taxon>
        <taxon>Pterygota</taxon>
        <taxon>Neoptera</taxon>
        <taxon>Polyneoptera</taxon>
        <taxon>Phasmatodea</taxon>
        <taxon>Verophasmatodea</taxon>
        <taxon>Anareolatae</taxon>
        <taxon>Phasmatidae</taxon>
        <taxon>Eurycanthinae</taxon>
        <taxon>Dryococelus</taxon>
    </lineage>
</organism>